<reference evidence="1 2" key="1">
    <citation type="submission" date="2019-02" db="EMBL/GenBank/DDBJ databases">
        <title>Deep-cultivation of Planctomycetes and their phenomic and genomic characterization uncovers novel biology.</title>
        <authorList>
            <person name="Wiegand S."/>
            <person name="Jogler M."/>
            <person name="Boedeker C."/>
            <person name="Pinto D."/>
            <person name="Vollmers J."/>
            <person name="Rivas-Marin E."/>
            <person name="Kohn T."/>
            <person name="Peeters S.H."/>
            <person name="Heuer A."/>
            <person name="Rast P."/>
            <person name="Oberbeckmann S."/>
            <person name="Bunk B."/>
            <person name="Jeske O."/>
            <person name="Meyerdierks A."/>
            <person name="Storesund J.E."/>
            <person name="Kallscheuer N."/>
            <person name="Luecker S."/>
            <person name="Lage O.M."/>
            <person name="Pohl T."/>
            <person name="Merkel B.J."/>
            <person name="Hornburger P."/>
            <person name="Mueller R.-W."/>
            <person name="Bruemmer F."/>
            <person name="Labrenz M."/>
            <person name="Spormann A.M."/>
            <person name="Op den Camp H."/>
            <person name="Overmann J."/>
            <person name="Amann R."/>
            <person name="Jetten M.S.M."/>
            <person name="Mascher T."/>
            <person name="Medema M.H."/>
            <person name="Devos D.P."/>
            <person name="Kaster A.-K."/>
            <person name="Ovreas L."/>
            <person name="Rohde M."/>
            <person name="Galperin M.Y."/>
            <person name="Jogler C."/>
        </authorList>
    </citation>
    <scope>NUCLEOTIDE SEQUENCE [LARGE SCALE GENOMIC DNA]</scope>
    <source>
        <strain evidence="1 2">HG15A2</strain>
    </source>
</reference>
<dbReference type="RefSeq" id="WP_145060841.1">
    <property type="nucleotide sequence ID" value="NZ_CP036263.1"/>
</dbReference>
<gene>
    <name evidence="1" type="ORF">HG15A2_29870</name>
</gene>
<dbReference type="Proteomes" id="UP000319852">
    <property type="component" value="Chromosome"/>
</dbReference>
<dbReference type="Pfam" id="PF13646">
    <property type="entry name" value="HEAT_2"/>
    <property type="match status" value="1"/>
</dbReference>
<organism evidence="1 2">
    <name type="scientific">Adhaeretor mobilis</name>
    <dbReference type="NCBI Taxonomy" id="1930276"/>
    <lineage>
        <taxon>Bacteria</taxon>
        <taxon>Pseudomonadati</taxon>
        <taxon>Planctomycetota</taxon>
        <taxon>Planctomycetia</taxon>
        <taxon>Pirellulales</taxon>
        <taxon>Lacipirellulaceae</taxon>
        <taxon>Adhaeretor</taxon>
    </lineage>
</organism>
<sequence length="534" mass="58896">MSEALNLTIETFAKSRNQAATDAMIAALDTGDVDSFNAIIAGLAKRRSKAGHTALLQIWHTLSDDQKAVVEEGRGHMGGALRDALLADKRLFENACVVALRFGEFDLTPTLITIGEHPSNPRAIEAVQVAVNLIANLNVMLHSPRSEDDHCDPEAMRRYVLESLDRSLNRFRKHKRAALVEAFVSLSGATSNTLNTILDDPRHSCFQTVVNTLGKSISPGVIHLIFEFLKCENAHVVVRNIVSKRSDAAFVAALTSFVSTTQNKHVTENLKHIHNYHWLEPLNTLADRFGEERLVAIARLVERSGLKEPEALSFVEAMLKTECQPAKSIACEMLGRFRSQRANHVIVQAMDNPEPKVRATAIRQLLDRSIPDLLTKLMKLIEDPCEIVQEAAREALTEFSFESFLSRYDTLDELTRRNTGSLVSRVDNEVVPKLRAEMESQSRKQRSRAIEMADSLGLLAKVSDALIDRLEDEDHLIRVAAADALQFCTGTDVRDALMAALKDRSTAVQASARASLIYQGVPVAPAAPVQGGVS</sequence>
<protein>
    <submittedName>
        <fullName evidence="1">HEAT repeat protein</fullName>
    </submittedName>
</protein>
<dbReference type="Gene3D" id="1.25.10.10">
    <property type="entry name" value="Leucine-rich Repeat Variant"/>
    <property type="match status" value="2"/>
</dbReference>
<dbReference type="InterPro" id="IPR016024">
    <property type="entry name" value="ARM-type_fold"/>
</dbReference>
<dbReference type="EMBL" id="CP036263">
    <property type="protein sequence ID" value="QDS99660.1"/>
    <property type="molecule type" value="Genomic_DNA"/>
</dbReference>
<dbReference type="AlphaFoldDB" id="A0A517MXQ4"/>
<proteinExistence type="predicted"/>
<dbReference type="KEGG" id="amob:HG15A2_29870"/>
<dbReference type="InterPro" id="IPR011989">
    <property type="entry name" value="ARM-like"/>
</dbReference>
<evidence type="ECO:0000313" key="1">
    <source>
        <dbReference type="EMBL" id="QDS99660.1"/>
    </source>
</evidence>
<keyword evidence="2" id="KW-1185">Reference proteome</keyword>
<dbReference type="SUPFAM" id="SSF48371">
    <property type="entry name" value="ARM repeat"/>
    <property type="match status" value="1"/>
</dbReference>
<dbReference type="OrthoDB" id="231319at2"/>
<accession>A0A517MXQ4</accession>
<evidence type="ECO:0000313" key="2">
    <source>
        <dbReference type="Proteomes" id="UP000319852"/>
    </source>
</evidence>
<name>A0A517MXQ4_9BACT</name>